<feature type="signal peptide" evidence="5">
    <location>
        <begin position="1"/>
        <end position="30"/>
    </location>
</feature>
<dbReference type="InParanoid" id="A0A2R5GRS9"/>
<dbReference type="Pfam" id="PF23106">
    <property type="entry name" value="EGF_Teneurin"/>
    <property type="match status" value="1"/>
</dbReference>
<dbReference type="Proteomes" id="UP000241890">
    <property type="component" value="Unassembled WGS sequence"/>
</dbReference>
<comment type="caution">
    <text evidence="7">The sequence shown here is derived from an EMBL/GenBank/DDBJ whole genome shotgun (WGS) entry which is preliminary data.</text>
</comment>
<keyword evidence="3 4" id="KW-1015">Disulfide bond</keyword>
<dbReference type="InterPro" id="IPR002049">
    <property type="entry name" value="LE_dom"/>
</dbReference>
<gene>
    <name evidence="7" type="ORF">FCC1311_068042</name>
</gene>
<protein>
    <submittedName>
        <fullName evidence="7">Multiple epidermal growth factor-like domains protein 10</fullName>
    </submittedName>
</protein>
<dbReference type="CDD" id="cd00055">
    <property type="entry name" value="EGF_Lam"/>
    <property type="match status" value="1"/>
</dbReference>
<feature type="chain" id="PRO_5015337972" evidence="5">
    <location>
        <begin position="31"/>
        <end position="672"/>
    </location>
</feature>
<dbReference type="Gene3D" id="2.10.25.10">
    <property type="entry name" value="Laminin"/>
    <property type="match status" value="3"/>
</dbReference>
<dbReference type="PRINTS" id="PR00011">
    <property type="entry name" value="EGFLAMININ"/>
</dbReference>
<comment type="caution">
    <text evidence="4">Lacks conserved residue(s) required for the propagation of feature annotation.</text>
</comment>
<evidence type="ECO:0000259" key="6">
    <source>
        <dbReference type="PROSITE" id="PS50026"/>
    </source>
</evidence>
<proteinExistence type="predicted"/>
<dbReference type="OrthoDB" id="442731at2759"/>
<reference evidence="7 8" key="1">
    <citation type="submission" date="2017-12" db="EMBL/GenBank/DDBJ databases">
        <title>Sequencing, de novo assembly and annotation of complete genome of a new Thraustochytrid species, strain FCC1311.</title>
        <authorList>
            <person name="Sedici K."/>
            <person name="Godart F."/>
            <person name="Aiese Cigliano R."/>
            <person name="Sanseverino W."/>
            <person name="Barakat M."/>
            <person name="Ortet P."/>
            <person name="Marechal E."/>
            <person name="Cagnac O."/>
            <person name="Amato A."/>
        </authorList>
    </citation>
    <scope>NUCLEOTIDE SEQUENCE [LARGE SCALE GENOMIC DNA]</scope>
</reference>
<dbReference type="EMBL" id="BEYU01000078">
    <property type="protein sequence ID" value="GBG30584.1"/>
    <property type="molecule type" value="Genomic_DNA"/>
</dbReference>
<keyword evidence="1 4" id="KW-0245">EGF-like domain</keyword>
<evidence type="ECO:0000256" key="4">
    <source>
        <dbReference type="PROSITE-ProRule" id="PRU00076"/>
    </source>
</evidence>
<feature type="domain" description="EGF-like" evidence="6">
    <location>
        <begin position="329"/>
        <end position="365"/>
    </location>
</feature>
<dbReference type="PANTHER" id="PTHR11219">
    <property type="entry name" value="TENEURIN AND N-ACETYLGLUCOSAMINE-1-PHOSPHODIESTER ALPHA-N-ACETYLGLUCOSAMINIDASE"/>
    <property type="match status" value="1"/>
</dbReference>
<keyword evidence="8" id="KW-1185">Reference proteome</keyword>
<evidence type="ECO:0000256" key="1">
    <source>
        <dbReference type="ARBA" id="ARBA00022536"/>
    </source>
</evidence>
<organism evidence="7 8">
    <name type="scientific">Hondaea fermentalgiana</name>
    <dbReference type="NCBI Taxonomy" id="2315210"/>
    <lineage>
        <taxon>Eukaryota</taxon>
        <taxon>Sar</taxon>
        <taxon>Stramenopiles</taxon>
        <taxon>Bigyra</taxon>
        <taxon>Labyrinthulomycetes</taxon>
        <taxon>Thraustochytrida</taxon>
        <taxon>Thraustochytriidae</taxon>
        <taxon>Hondaea</taxon>
    </lineage>
</organism>
<dbReference type="PANTHER" id="PTHR11219:SF69">
    <property type="entry name" value="TENEURIN-A"/>
    <property type="match status" value="1"/>
</dbReference>
<feature type="domain" description="EGF-like" evidence="6">
    <location>
        <begin position="79"/>
        <end position="114"/>
    </location>
</feature>
<sequence length="672" mass="71492">MVSRRAAAPGVAIVLVAFATLTELSHVASAQDTGPCPNGCSGHGLCHLTECTCFDGWIGGDCSLRQCPFDVAWNDVATGEDEAHNIAECSNRGSCDRETGQCVCDVGFHGRACQMSTCPNDCWGRGRCVDIRYNALYKDPGTGTVYPYDSVWDSEKVYGCMCDQGFTGYDCSLRECPRGDDPMTTGQLDEVQVFRCKGTSGFFTLTFSGFTSEPIPVTTVLADFETILEAVPGVGDVTVTFSVTGSQICHDSSTNQIVTVTFNERFGDVPNLISQSTTIEDCMDATASQYDMCGGTGLTGICTCYTNFVTSDGRGNEGDRGDCGYESAEVQACPGLIACSGHGTCSQSPEFRCTCSLGWDSGDCSVRTCAKGKSWFDHPVSANRAHQLQECSNMGICDRVTGVCVCHTGFTGAACDQMQCPGSPTECSGNGQCLFMSQLANKATDNGDLAATTYGQTPNDPYRWDYDMIKGCLCDEGYEGHDCSLMSCPTGDDPETLGQDFETQVLRCQANGGSFRLYFRQHQTELIPHNADEAALRAALSAIDSITDVEVTFSSGTSFCTDDASNVASIVFTQELGDVPDLTAFISSFDADLAHGTNPEIAIATNGASIDSVQSVRGTKENVVCSARGVCNHETGTCECFQGFASSNGNGSSGDRGDCGWKVPWTTTTTED</sequence>
<evidence type="ECO:0000256" key="2">
    <source>
        <dbReference type="ARBA" id="ARBA00022737"/>
    </source>
</evidence>
<evidence type="ECO:0000256" key="5">
    <source>
        <dbReference type="SAM" id="SignalP"/>
    </source>
</evidence>
<evidence type="ECO:0000256" key="3">
    <source>
        <dbReference type="ARBA" id="ARBA00023157"/>
    </source>
</evidence>
<dbReference type="SMART" id="SM00181">
    <property type="entry name" value="EGF"/>
    <property type="match status" value="5"/>
</dbReference>
<dbReference type="AlphaFoldDB" id="A0A2R5GRS9"/>
<dbReference type="InterPro" id="IPR013111">
    <property type="entry name" value="EGF_extracell"/>
</dbReference>
<keyword evidence="5" id="KW-0732">Signal</keyword>
<evidence type="ECO:0000313" key="7">
    <source>
        <dbReference type="EMBL" id="GBG30584.1"/>
    </source>
</evidence>
<dbReference type="PROSITE" id="PS01186">
    <property type="entry name" value="EGF_2"/>
    <property type="match status" value="4"/>
</dbReference>
<feature type="disulfide bond" evidence="4">
    <location>
        <begin position="355"/>
        <end position="364"/>
    </location>
</feature>
<name>A0A2R5GRS9_9STRA</name>
<feature type="disulfide bond" evidence="4">
    <location>
        <begin position="104"/>
        <end position="113"/>
    </location>
</feature>
<dbReference type="InterPro" id="IPR051216">
    <property type="entry name" value="Teneurin"/>
</dbReference>
<dbReference type="PROSITE" id="PS50026">
    <property type="entry name" value="EGF_3"/>
    <property type="match status" value="2"/>
</dbReference>
<accession>A0A2R5GRS9</accession>
<evidence type="ECO:0000313" key="8">
    <source>
        <dbReference type="Proteomes" id="UP000241890"/>
    </source>
</evidence>
<keyword evidence="2" id="KW-0677">Repeat</keyword>
<dbReference type="Pfam" id="PF07974">
    <property type="entry name" value="EGF_2"/>
    <property type="match status" value="2"/>
</dbReference>
<dbReference type="PROSITE" id="PS00022">
    <property type="entry name" value="EGF_1"/>
    <property type="match status" value="3"/>
</dbReference>
<dbReference type="InterPro" id="IPR000742">
    <property type="entry name" value="EGF"/>
</dbReference>